<keyword evidence="3" id="KW-0808">Transferase</keyword>
<evidence type="ECO:0000313" key="10">
    <source>
        <dbReference type="Proteomes" id="UP000092598"/>
    </source>
</evidence>
<keyword evidence="10" id="KW-1185">Reference proteome</keyword>
<feature type="compositionally biased region" description="Basic and acidic residues" evidence="7">
    <location>
        <begin position="261"/>
        <end position="272"/>
    </location>
</feature>
<evidence type="ECO:0000313" key="9">
    <source>
        <dbReference type="EMBL" id="ANS67369.1"/>
    </source>
</evidence>
<evidence type="ECO:0000256" key="7">
    <source>
        <dbReference type="SAM" id="MobiDB-lite"/>
    </source>
</evidence>
<dbReference type="InterPro" id="IPR008271">
    <property type="entry name" value="Ser/Thr_kinase_AS"/>
</dbReference>
<dbReference type="InterPro" id="IPR011009">
    <property type="entry name" value="Kinase-like_dom_sf"/>
</dbReference>
<feature type="compositionally biased region" description="Basic and acidic residues" evidence="7">
    <location>
        <begin position="292"/>
        <end position="306"/>
    </location>
</feature>
<dbReference type="Gene3D" id="3.30.200.20">
    <property type="entry name" value="Phosphorylase Kinase, domain 1"/>
    <property type="match status" value="1"/>
</dbReference>
<dbReference type="RefSeq" id="WP_067438078.1">
    <property type="nucleotide sequence ID" value="NZ_CP016438.1"/>
</dbReference>
<dbReference type="PATRIC" id="fig|1915.4.peg.5700"/>
<dbReference type="Proteomes" id="UP000092598">
    <property type="component" value="Chromosome"/>
</dbReference>
<dbReference type="GO" id="GO:0005524">
    <property type="term" value="F:ATP binding"/>
    <property type="evidence" value="ECO:0007669"/>
    <property type="project" value="UniProtKB-KW"/>
</dbReference>
<dbReference type="PANTHER" id="PTHR43289">
    <property type="entry name" value="MITOGEN-ACTIVATED PROTEIN KINASE KINASE KINASE 20-RELATED"/>
    <property type="match status" value="1"/>
</dbReference>
<organism evidence="9 10">
    <name type="scientific">Streptomyces lincolnensis</name>
    <dbReference type="NCBI Taxonomy" id="1915"/>
    <lineage>
        <taxon>Bacteria</taxon>
        <taxon>Bacillati</taxon>
        <taxon>Actinomycetota</taxon>
        <taxon>Actinomycetes</taxon>
        <taxon>Kitasatosporales</taxon>
        <taxon>Streptomycetaceae</taxon>
        <taxon>Streptomyces</taxon>
    </lineage>
</organism>
<dbReference type="STRING" id="1915.SLINC_5145"/>
<dbReference type="CDD" id="cd14014">
    <property type="entry name" value="STKc_PknB_like"/>
    <property type="match status" value="1"/>
</dbReference>
<proteinExistence type="predicted"/>
<keyword evidence="5 9" id="KW-0418">Kinase</keyword>
<dbReference type="PROSITE" id="PS00108">
    <property type="entry name" value="PROTEIN_KINASE_ST"/>
    <property type="match status" value="1"/>
</dbReference>
<dbReference type="AlphaFoldDB" id="A0A1B1MFI3"/>
<reference evidence="9 10" key="1">
    <citation type="submission" date="2016-07" db="EMBL/GenBank/DDBJ databases">
        <title>Enhancement of antibiotic productionsby engineered nitrateutilization in actinobacteria.</title>
        <authorList>
            <person name="Meng S.C."/>
        </authorList>
    </citation>
    <scope>NUCLEOTIDE SEQUENCE [LARGE SCALE GENOMIC DNA]</scope>
    <source>
        <strain evidence="9 10">NRRL 2936</strain>
    </source>
</reference>
<feature type="domain" description="Protein kinase" evidence="8">
    <location>
        <begin position="19"/>
        <end position="288"/>
    </location>
</feature>
<dbReference type="Gene3D" id="1.10.510.10">
    <property type="entry name" value="Transferase(Phosphotransferase) domain 1"/>
    <property type="match status" value="1"/>
</dbReference>
<keyword evidence="2 9" id="KW-0723">Serine/threonine-protein kinase</keyword>
<evidence type="ECO:0000256" key="5">
    <source>
        <dbReference type="ARBA" id="ARBA00022777"/>
    </source>
</evidence>
<keyword evidence="6" id="KW-0067">ATP-binding</keyword>
<dbReference type="Pfam" id="PF00069">
    <property type="entry name" value="Pkinase"/>
    <property type="match status" value="1"/>
</dbReference>
<name>A0A1B1MFI3_STRLN</name>
<feature type="compositionally biased region" description="Acidic residues" evidence="7">
    <location>
        <begin position="280"/>
        <end position="291"/>
    </location>
</feature>
<protein>
    <recommendedName>
        <fullName evidence="1">non-specific serine/threonine protein kinase</fullName>
        <ecNumber evidence="1">2.7.11.1</ecNumber>
    </recommendedName>
</protein>
<evidence type="ECO:0000256" key="1">
    <source>
        <dbReference type="ARBA" id="ARBA00012513"/>
    </source>
</evidence>
<dbReference type="GO" id="GO:0004674">
    <property type="term" value="F:protein serine/threonine kinase activity"/>
    <property type="evidence" value="ECO:0007669"/>
    <property type="project" value="UniProtKB-KW"/>
</dbReference>
<evidence type="ECO:0000256" key="2">
    <source>
        <dbReference type="ARBA" id="ARBA00022527"/>
    </source>
</evidence>
<keyword evidence="4" id="KW-0547">Nucleotide-binding</keyword>
<evidence type="ECO:0000259" key="8">
    <source>
        <dbReference type="PROSITE" id="PS50011"/>
    </source>
</evidence>
<dbReference type="InterPro" id="IPR000719">
    <property type="entry name" value="Prot_kinase_dom"/>
</dbReference>
<dbReference type="PANTHER" id="PTHR43289:SF6">
    <property type="entry name" value="SERINE_THREONINE-PROTEIN KINASE NEKL-3"/>
    <property type="match status" value="1"/>
</dbReference>
<sequence>MSDDGGGMDPKGRLLDGRYRLAERMGAGGTDTVWRARDEVAEREVAVKQPGLPGDPEDEEYRRAARRLQHEARAVARVEHPAAVRIHDVVVEEEDGLPWIVMELIRGESLHEVLGRGPLPPVEAARIGLAVLGALRAAHSVGIVHRDVKPANVLLGPDRRVVLTDFGLAHVHGEDLPTGSGESVAAPDFVAPERMSGAIAGPACDLWSLGALLHTAVDGRSPFGRTTPEATLAAILTEEPPPLKEDAGDLGPLIQGLLAKDPGRRPDAEEVARVLGEVAGEPEPEPFEPEPESSKPESSEPERNAGPEEGDAVPPPDPHPAPEVLESAAPPRHRTLGRISVALLGVLLAGGIWLGTSFADGTHSTAGGTPPTTGEKGRSGWVAHRVQGIDADLSLPPQYTLTHKAGEAGDDPQRAVYSDNLAISVRFTEWDRTSRSLMDQSRAQEAEGAMAGREPTVRVFTSTTFHGREALLTDLTYDAPGTPAHVMRLLVRADGDRMYELAVTMPRGTPDEKKGTALFEGARDRLEIGGKGRAG</sequence>
<dbReference type="SUPFAM" id="SSF56112">
    <property type="entry name" value="Protein kinase-like (PK-like)"/>
    <property type="match status" value="1"/>
</dbReference>
<gene>
    <name evidence="9" type="ORF">SLINC_5145</name>
</gene>
<feature type="region of interest" description="Disordered" evidence="7">
    <location>
        <begin position="238"/>
        <end position="331"/>
    </location>
</feature>
<accession>A0A1B1MFI3</accession>
<dbReference type="EC" id="2.7.11.1" evidence="1"/>
<dbReference type="PROSITE" id="PS50011">
    <property type="entry name" value="PROTEIN_KINASE_DOM"/>
    <property type="match status" value="1"/>
</dbReference>
<evidence type="ECO:0000256" key="4">
    <source>
        <dbReference type="ARBA" id="ARBA00022741"/>
    </source>
</evidence>
<dbReference type="KEGG" id="sls:SLINC_5145"/>
<dbReference type="SMART" id="SM00220">
    <property type="entry name" value="S_TKc"/>
    <property type="match status" value="1"/>
</dbReference>
<evidence type="ECO:0000256" key="3">
    <source>
        <dbReference type="ARBA" id="ARBA00022679"/>
    </source>
</evidence>
<dbReference type="EMBL" id="CP016438">
    <property type="protein sequence ID" value="ANS67369.1"/>
    <property type="molecule type" value="Genomic_DNA"/>
</dbReference>
<dbReference type="OrthoDB" id="9762169at2"/>
<evidence type="ECO:0000256" key="6">
    <source>
        <dbReference type="ARBA" id="ARBA00022840"/>
    </source>
</evidence>